<dbReference type="GeneID" id="54548572"/>
<evidence type="ECO:0000256" key="4">
    <source>
        <dbReference type="ARBA" id="ARBA00022806"/>
    </source>
</evidence>
<evidence type="ECO:0000313" key="11">
    <source>
        <dbReference type="Proteomes" id="UP000800097"/>
    </source>
</evidence>
<keyword evidence="2" id="KW-0547">Nucleotide-binding</keyword>
<dbReference type="GO" id="GO:0003725">
    <property type="term" value="F:double-stranded RNA binding"/>
    <property type="evidence" value="ECO:0007669"/>
    <property type="project" value="TreeGrafter"/>
</dbReference>
<name>A0A6A6JTI1_WESOR</name>
<dbReference type="GO" id="GO:0003724">
    <property type="term" value="F:RNA helicase activity"/>
    <property type="evidence" value="ECO:0007669"/>
    <property type="project" value="UniProtKB-EC"/>
</dbReference>
<dbReference type="RefSeq" id="XP_033655848.1">
    <property type="nucleotide sequence ID" value="XM_033795397.1"/>
</dbReference>
<dbReference type="Gene3D" id="1.20.120.1080">
    <property type="match status" value="1"/>
</dbReference>
<dbReference type="GO" id="GO:0045943">
    <property type="term" value="P:positive regulation of transcription by RNA polymerase I"/>
    <property type="evidence" value="ECO:0007669"/>
    <property type="project" value="TreeGrafter"/>
</dbReference>
<sequence>MAKGKDKQGNTLARILKAYSSGDLDDKLKPVEKKPGKQAHPRGTKRARDGSPVEETHAITKPKEPRGVEAGLKERQEKRIKSENTKSTPNPKPFGKGAQKGQKPNPLLEARKALPIWPHAQSIRAALKKNNVLVLTGETGSGKSTQVPQFLLSEPWCQKCIAVTQPRRMAAISLARRVAQEMSCPPPGRVPGAKVGYSVRFDNATGPHTRVKFLTEGMLLQEMVRDREMEEYSAIIVDEVHERSVNVDLILGFLKNLLSDLENGRLKKRKNPLKVVVMSATVDVGALVQFFGEGSKESEDTQQTLHSDVSSTLVGTQQNQDISTCYIEGRQYPVQTIYLPEPTQNWVESALIHIFQIHRKEPLPGDILVFLTGREKIEKLEKLVNEYAEGLEDSLPKLLVLPLFSALPQHAQQRIFMPTPHRTRKVILATNVAETSVTVPGVRYVIDCGKSKIKEYRNALGLESLLAKPISKSAADQRKGRAGREAPGKCYRLYTEDGYNGFADRTQPEILRCDLSHALLTMVAAGIGLRDVFSFPFLDPPPRGAIERAVALLHDIGAVTEEAEIANDALTMAKFPLTPALSRVLIEAATPERNCLEDVVDIVSALSTEDIFLNLANEERKKEDAEAARRGFYRRSGDHMTLLAAVQGYLEETSDRKAWCAKHFISHRAMQNVVKVRKQLLELCQRLSLVPNSSSSVDPPTANASPEEHTKRVLQCFARGFMRNIARLMPDGSYQTLVSKQTVAIHPSSVLYGRKTDYLLFTEFVFTNRAWVKGVSAPDVGALEEVMRKVVLGDGDGE</sequence>
<dbReference type="Pfam" id="PF00271">
    <property type="entry name" value="Helicase_C"/>
    <property type="match status" value="1"/>
</dbReference>
<protein>
    <recommendedName>
        <fullName evidence="1">RNA helicase</fullName>
        <ecNumber evidence="1">3.6.4.13</ecNumber>
    </recommendedName>
</protein>
<dbReference type="OrthoDB" id="10253254at2759"/>
<dbReference type="PANTHER" id="PTHR18934:SF118">
    <property type="entry name" value="ATP-DEPENDENT RNA HELICASE DHX33"/>
    <property type="match status" value="1"/>
</dbReference>
<dbReference type="InterPro" id="IPR011545">
    <property type="entry name" value="DEAD/DEAH_box_helicase_dom"/>
</dbReference>
<dbReference type="GO" id="GO:1990904">
    <property type="term" value="C:ribonucleoprotein complex"/>
    <property type="evidence" value="ECO:0007669"/>
    <property type="project" value="UniProtKB-ARBA"/>
</dbReference>
<evidence type="ECO:0000259" key="8">
    <source>
        <dbReference type="PROSITE" id="PS51192"/>
    </source>
</evidence>
<dbReference type="PROSITE" id="PS51194">
    <property type="entry name" value="HELICASE_CTER"/>
    <property type="match status" value="1"/>
</dbReference>
<evidence type="ECO:0000256" key="3">
    <source>
        <dbReference type="ARBA" id="ARBA00022801"/>
    </source>
</evidence>
<evidence type="ECO:0000256" key="6">
    <source>
        <dbReference type="ARBA" id="ARBA00047984"/>
    </source>
</evidence>
<dbReference type="FunFam" id="3.40.50.300:FF:000145">
    <property type="entry name" value="probable ATP-dependent RNA helicase DHX40"/>
    <property type="match status" value="1"/>
</dbReference>
<evidence type="ECO:0000256" key="7">
    <source>
        <dbReference type="SAM" id="MobiDB-lite"/>
    </source>
</evidence>
<proteinExistence type="predicted"/>
<dbReference type="AlphaFoldDB" id="A0A6A6JTI1"/>
<keyword evidence="11" id="KW-1185">Reference proteome</keyword>
<evidence type="ECO:0000313" key="10">
    <source>
        <dbReference type="EMBL" id="KAF2278309.1"/>
    </source>
</evidence>
<dbReference type="GO" id="GO:0005524">
    <property type="term" value="F:ATP binding"/>
    <property type="evidence" value="ECO:0007669"/>
    <property type="project" value="UniProtKB-KW"/>
</dbReference>
<keyword evidence="5" id="KW-0067">ATP-binding</keyword>
<feature type="compositionally biased region" description="Basic residues" evidence="7">
    <location>
        <begin position="36"/>
        <end position="45"/>
    </location>
</feature>
<dbReference type="InterPro" id="IPR001650">
    <property type="entry name" value="Helicase_C-like"/>
</dbReference>
<evidence type="ECO:0000256" key="5">
    <source>
        <dbReference type="ARBA" id="ARBA00022840"/>
    </source>
</evidence>
<feature type="compositionally biased region" description="Basic and acidic residues" evidence="7">
    <location>
        <begin position="24"/>
        <end position="35"/>
    </location>
</feature>
<evidence type="ECO:0000259" key="9">
    <source>
        <dbReference type="PROSITE" id="PS51194"/>
    </source>
</evidence>
<feature type="domain" description="Helicase C-terminal" evidence="9">
    <location>
        <begin position="350"/>
        <end position="527"/>
    </location>
</feature>
<dbReference type="InterPro" id="IPR027417">
    <property type="entry name" value="P-loop_NTPase"/>
</dbReference>
<feature type="domain" description="Helicase ATP-binding" evidence="8">
    <location>
        <begin position="124"/>
        <end position="300"/>
    </location>
</feature>
<dbReference type="InterPro" id="IPR002464">
    <property type="entry name" value="DNA/RNA_helicase_DEAH_CS"/>
</dbReference>
<dbReference type="SMART" id="SM00847">
    <property type="entry name" value="HA2"/>
    <property type="match status" value="1"/>
</dbReference>
<dbReference type="InterPro" id="IPR007502">
    <property type="entry name" value="Helicase-assoc_dom"/>
</dbReference>
<dbReference type="Pfam" id="PF00270">
    <property type="entry name" value="DEAD"/>
    <property type="match status" value="1"/>
</dbReference>
<evidence type="ECO:0000256" key="2">
    <source>
        <dbReference type="ARBA" id="ARBA00022741"/>
    </source>
</evidence>
<dbReference type="Pfam" id="PF07717">
    <property type="entry name" value="OB_NTP_bind"/>
    <property type="match status" value="1"/>
</dbReference>
<dbReference type="GO" id="GO:0016787">
    <property type="term" value="F:hydrolase activity"/>
    <property type="evidence" value="ECO:0007669"/>
    <property type="project" value="UniProtKB-KW"/>
</dbReference>
<accession>A0A6A6JTI1</accession>
<dbReference type="InterPro" id="IPR011709">
    <property type="entry name" value="DEAD-box_helicase_OB_fold"/>
</dbReference>
<dbReference type="SMART" id="SM00490">
    <property type="entry name" value="HELICc"/>
    <property type="match status" value="1"/>
</dbReference>
<organism evidence="10 11">
    <name type="scientific">Westerdykella ornata</name>
    <dbReference type="NCBI Taxonomy" id="318751"/>
    <lineage>
        <taxon>Eukaryota</taxon>
        <taxon>Fungi</taxon>
        <taxon>Dikarya</taxon>
        <taxon>Ascomycota</taxon>
        <taxon>Pezizomycotina</taxon>
        <taxon>Dothideomycetes</taxon>
        <taxon>Pleosporomycetidae</taxon>
        <taxon>Pleosporales</taxon>
        <taxon>Sporormiaceae</taxon>
        <taxon>Westerdykella</taxon>
    </lineage>
</organism>
<dbReference type="PROSITE" id="PS00690">
    <property type="entry name" value="DEAH_ATP_HELICASE"/>
    <property type="match status" value="1"/>
</dbReference>
<dbReference type="Proteomes" id="UP000800097">
    <property type="component" value="Unassembled WGS sequence"/>
</dbReference>
<keyword evidence="3" id="KW-0378">Hydrolase</keyword>
<dbReference type="PROSITE" id="PS51192">
    <property type="entry name" value="HELICASE_ATP_BIND_1"/>
    <property type="match status" value="1"/>
</dbReference>
<dbReference type="GO" id="GO:0005730">
    <property type="term" value="C:nucleolus"/>
    <property type="evidence" value="ECO:0007669"/>
    <property type="project" value="TreeGrafter"/>
</dbReference>
<reference evidence="10" key="1">
    <citation type="journal article" date="2020" name="Stud. Mycol.">
        <title>101 Dothideomycetes genomes: a test case for predicting lifestyles and emergence of pathogens.</title>
        <authorList>
            <person name="Haridas S."/>
            <person name="Albert R."/>
            <person name="Binder M."/>
            <person name="Bloem J."/>
            <person name="Labutti K."/>
            <person name="Salamov A."/>
            <person name="Andreopoulos B."/>
            <person name="Baker S."/>
            <person name="Barry K."/>
            <person name="Bills G."/>
            <person name="Bluhm B."/>
            <person name="Cannon C."/>
            <person name="Castanera R."/>
            <person name="Culley D."/>
            <person name="Daum C."/>
            <person name="Ezra D."/>
            <person name="Gonzalez J."/>
            <person name="Henrissat B."/>
            <person name="Kuo A."/>
            <person name="Liang C."/>
            <person name="Lipzen A."/>
            <person name="Lutzoni F."/>
            <person name="Magnuson J."/>
            <person name="Mondo S."/>
            <person name="Nolan M."/>
            <person name="Ohm R."/>
            <person name="Pangilinan J."/>
            <person name="Park H.-J."/>
            <person name="Ramirez L."/>
            <person name="Alfaro M."/>
            <person name="Sun H."/>
            <person name="Tritt A."/>
            <person name="Yoshinaga Y."/>
            <person name="Zwiers L.-H."/>
            <person name="Turgeon B."/>
            <person name="Goodwin S."/>
            <person name="Spatafora J."/>
            <person name="Crous P."/>
            <person name="Grigoriev I."/>
        </authorList>
    </citation>
    <scope>NUCLEOTIDE SEQUENCE</scope>
    <source>
        <strain evidence="10">CBS 379.55</strain>
    </source>
</reference>
<dbReference type="EMBL" id="ML986488">
    <property type="protein sequence ID" value="KAF2278309.1"/>
    <property type="molecule type" value="Genomic_DNA"/>
</dbReference>
<dbReference type="Pfam" id="PF21010">
    <property type="entry name" value="HA2_C"/>
    <property type="match status" value="1"/>
</dbReference>
<dbReference type="Gene3D" id="3.40.50.300">
    <property type="entry name" value="P-loop containing nucleotide triphosphate hydrolases"/>
    <property type="match status" value="2"/>
</dbReference>
<dbReference type="CDD" id="cd18791">
    <property type="entry name" value="SF2_C_RHA"/>
    <property type="match status" value="1"/>
</dbReference>
<feature type="compositionally biased region" description="Basic and acidic residues" evidence="7">
    <location>
        <begin position="46"/>
        <end position="84"/>
    </location>
</feature>
<keyword evidence="4 10" id="KW-0347">Helicase</keyword>
<dbReference type="InterPro" id="IPR014001">
    <property type="entry name" value="Helicase_ATP-bd"/>
</dbReference>
<evidence type="ECO:0000256" key="1">
    <source>
        <dbReference type="ARBA" id="ARBA00012552"/>
    </source>
</evidence>
<gene>
    <name evidence="10" type="ORF">EI97DRAFT_373336</name>
</gene>
<comment type="catalytic activity">
    <reaction evidence="6">
        <text>ATP + H2O = ADP + phosphate + H(+)</text>
        <dbReference type="Rhea" id="RHEA:13065"/>
        <dbReference type="ChEBI" id="CHEBI:15377"/>
        <dbReference type="ChEBI" id="CHEBI:15378"/>
        <dbReference type="ChEBI" id="CHEBI:30616"/>
        <dbReference type="ChEBI" id="CHEBI:43474"/>
        <dbReference type="ChEBI" id="CHEBI:456216"/>
        <dbReference type="EC" id="3.6.4.13"/>
    </reaction>
</comment>
<dbReference type="SUPFAM" id="SSF52540">
    <property type="entry name" value="P-loop containing nucleoside triphosphate hydrolases"/>
    <property type="match status" value="1"/>
</dbReference>
<feature type="region of interest" description="Disordered" evidence="7">
    <location>
        <begin position="1"/>
        <end position="104"/>
    </location>
</feature>
<dbReference type="PANTHER" id="PTHR18934">
    <property type="entry name" value="ATP-DEPENDENT RNA HELICASE"/>
    <property type="match status" value="1"/>
</dbReference>
<dbReference type="EC" id="3.6.4.13" evidence="1"/>
<dbReference type="SMART" id="SM00487">
    <property type="entry name" value="DEXDc"/>
    <property type="match status" value="1"/>
</dbReference>
<dbReference type="CDD" id="cd17917">
    <property type="entry name" value="DEXHc_RHA-like"/>
    <property type="match status" value="1"/>
</dbReference>